<dbReference type="EMBL" id="CP028858">
    <property type="protein sequence ID" value="AWB26752.1"/>
    <property type="molecule type" value="Genomic_DNA"/>
</dbReference>
<dbReference type="AlphaFoldDB" id="A0A2R4WYY7"/>
<feature type="transmembrane region" description="Helical" evidence="1">
    <location>
        <begin position="7"/>
        <end position="24"/>
    </location>
</feature>
<dbReference type="Proteomes" id="UP000244727">
    <property type="component" value="Chromosome"/>
</dbReference>
<proteinExistence type="predicted"/>
<evidence type="ECO:0000256" key="1">
    <source>
        <dbReference type="SAM" id="Phobius"/>
    </source>
</evidence>
<evidence type="ECO:0000313" key="2">
    <source>
        <dbReference type="EMBL" id="AWB26752.1"/>
    </source>
</evidence>
<organism evidence="2 3">
    <name type="scientific">Halococcoides cellulosivorans</name>
    <dbReference type="NCBI Taxonomy" id="1679096"/>
    <lineage>
        <taxon>Archaea</taxon>
        <taxon>Methanobacteriati</taxon>
        <taxon>Methanobacteriota</taxon>
        <taxon>Stenosarchaea group</taxon>
        <taxon>Halobacteria</taxon>
        <taxon>Halobacteriales</taxon>
        <taxon>Haloarculaceae</taxon>
        <taxon>Halococcoides</taxon>
    </lineage>
</organism>
<feature type="transmembrane region" description="Helical" evidence="1">
    <location>
        <begin position="30"/>
        <end position="48"/>
    </location>
</feature>
<keyword evidence="1" id="KW-0812">Transmembrane</keyword>
<reference evidence="2 3" key="1">
    <citation type="submission" date="2018-04" db="EMBL/GenBank/DDBJ databases">
        <title>Halococcoides cellulosivorans gen. nov., sp. nov., an extremely halophilic cellulose-utilizing haloarchaeon from hypersaline lakes.</title>
        <authorList>
            <person name="Sorokin D.Y."/>
            <person name="Toshchakov S.V."/>
            <person name="Samarov N.I."/>
            <person name="Korzhenkov A."/>
            <person name="Kublanov I.V."/>
        </authorList>
    </citation>
    <scope>NUCLEOTIDE SEQUENCE [LARGE SCALE GENOMIC DNA]</scope>
    <source>
        <strain evidence="2 3">HArcel1</strain>
    </source>
</reference>
<accession>A0A2R4WYY7</accession>
<dbReference type="RefSeq" id="WP_108381121.1">
    <property type="nucleotide sequence ID" value="NZ_CP028858.1"/>
</dbReference>
<name>A0A2R4WYY7_9EURY</name>
<gene>
    <name evidence="2" type="ORF">HARCEL1_02995</name>
</gene>
<evidence type="ECO:0000313" key="3">
    <source>
        <dbReference type="Proteomes" id="UP000244727"/>
    </source>
</evidence>
<dbReference type="GeneID" id="36511440"/>
<dbReference type="KEGG" id="harc:HARCEL1_02995"/>
<feature type="transmembrane region" description="Helical" evidence="1">
    <location>
        <begin position="91"/>
        <end position="109"/>
    </location>
</feature>
<evidence type="ECO:0008006" key="4">
    <source>
        <dbReference type="Google" id="ProtNLM"/>
    </source>
</evidence>
<keyword evidence="1" id="KW-1133">Transmembrane helix</keyword>
<sequence>MEQESPIVRLVWFLVVGWWATGVLTTLAWLASITIVGLPLGIKLINLVPRVVSLKRRAEIDGERTSQHGLFVRAVWFVAIGWWASGLWLSVAYAFAVSVIGLPVAIWMYDRVPWVLSLYRY</sequence>
<protein>
    <recommendedName>
        <fullName evidence="4">YccF domain-containing protein</fullName>
    </recommendedName>
</protein>
<keyword evidence="1" id="KW-0472">Membrane</keyword>
<keyword evidence="3" id="KW-1185">Reference proteome</keyword>